<dbReference type="RefSeq" id="WP_004333898.1">
    <property type="nucleotide sequence ID" value="NZ_AMXE01000007.1"/>
</dbReference>
<reference evidence="5 6" key="1">
    <citation type="submission" date="2012-09" db="EMBL/GenBank/DDBJ databases">
        <title>Draft Genome Sequences of 6 Strains from Genus Thauera.</title>
        <authorList>
            <person name="Liu B."/>
            <person name="Shapleigh J.P."/>
            <person name="Frostegard A.H."/>
        </authorList>
    </citation>
    <scope>NUCLEOTIDE SEQUENCE [LARGE SCALE GENOMIC DNA]</scope>
    <source>
        <strain evidence="6">47Lol / DSM 12138</strain>
    </source>
</reference>
<evidence type="ECO:0000313" key="6">
    <source>
        <dbReference type="Proteomes" id="UP000013232"/>
    </source>
</evidence>
<evidence type="ECO:0000256" key="2">
    <source>
        <dbReference type="SAM" id="MobiDB-lite"/>
    </source>
</evidence>
<evidence type="ECO:0000313" key="5">
    <source>
        <dbReference type="EMBL" id="ENO89931.1"/>
    </source>
</evidence>
<dbReference type="Proteomes" id="UP000013232">
    <property type="component" value="Unassembled WGS sequence"/>
</dbReference>
<feature type="region of interest" description="Disordered" evidence="2">
    <location>
        <begin position="1"/>
        <end position="41"/>
    </location>
</feature>
<feature type="domain" description="Large polyvalent protein associated" evidence="4">
    <location>
        <begin position="1973"/>
        <end position="2153"/>
    </location>
</feature>
<organism evidence="5 6">
    <name type="scientific">Thauera linaloolentis (strain DSM 12138 / JCM 21573 / CCUG 41526 / CIP 105981 / IAM 15112 / NBRC 102519 / 47Lol)</name>
    <dbReference type="NCBI Taxonomy" id="1123367"/>
    <lineage>
        <taxon>Bacteria</taxon>
        <taxon>Pseudomonadati</taxon>
        <taxon>Pseudomonadota</taxon>
        <taxon>Betaproteobacteria</taxon>
        <taxon>Rhodocyclales</taxon>
        <taxon>Zoogloeaceae</taxon>
        <taxon>Thauera</taxon>
    </lineage>
</organism>
<dbReference type="STRING" id="1123367.GCA_000621305_02590"/>
<feature type="region of interest" description="Disordered" evidence="2">
    <location>
        <begin position="437"/>
        <end position="465"/>
    </location>
</feature>
<feature type="coiled-coil region" evidence="1">
    <location>
        <begin position="2211"/>
        <end position="2238"/>
    </location>
</feature>
<evidence type="ECO:0008006" key="7">
    <source>
        <dbReference type="Google" id="ProtNLM"/>
    </source>
</evidence>
<feature type="compositionally biased region" description="Low complexity" evidence="2">
    <location>
        <begin position="743"/>
        <end position="760"/>
    </location>
</feature>
<dbReference type="Pfam" id="PF18819">
    <property type="entry name" value="MuF_C"/>
    <property type="match status" value="1"/>
</dbReference>
<feature type="domain" description="Phage MuF C-terminal" evidence="3">
    <location>
        <begin position="984"/>
        <end position="1083"/>
    </location>
</feature>
<feature type="compositionally biased region" description="Gly residues" evidence="2">
    <location>
        <begin position="781"/>
        <end position="792"/>
    </location>
</feature>
<proteinExistence type="predicted"/>
<accession>N6Y6V3</accession>
<sequence>MAEIDWETGEIGSPVSSGSNDVDWERGDIKPLDYTPPKQNTSLFSDIGTDLKRGAQQLPGALTGLADIPVAALTGERHASRAADALGEMTGFQPGKWAEEARSEYSPQRQAADAEIDKAWEEGSATDVAGAYLRNPGKVLGLAAESVPSMLAGGLAGRAALGAGRAAGAIAAPATAAQAARQAVIAGAGGEGAVIAGQTMDQISDDVDARTAAAAAAGAGAVGAGLGYAGGRLAQRMGVVDPESVIAGGAAGAVTDRPPVGLVRRMLGGAMSEGAFEELPQSVQEQMWQNWAEGKPLMEGAARAAVEGTLAGGMMGAGANVLPASRGAQPSPQPEQDADQAPEAAPIAPTDMASDPLEVQRRVDRVTGVQRARVLDFIDRNTDYPEDDGGTAMKEALREEVEPQVIIDENGRQKTSTSKYEIDLFHAEIDERMAKRSRNVEAGQRLQAARRPSEQMGLDPSAGPMSSAAALAVDSGAAPVAPVAAGRRQAVDRERDFVPPPSGSFSTMNEFADLLGQERQDVSSRRQQVAETQTQRREFEFEQADRRTAEAMQREAQTRRRAVLDAVLEDPETANPAERFGAMLSRLGFRENAPTTEELQTIQRFQDVRDAQPSPSIEPSAPNELDAAAMGIRERRPKAPQQAREEVAARAEARGSEAPVSSVEAGARWASMPAADRQAIADRAGLNPIQRRNVPGIPWTVLNAGLRERLARAMTQPAAQNEGATTDGAIPAERTDAPVVAPGAAQAGADMAGSAGAAPQQSDVPAVGGVEPVARDTVAGGQQGGAAGGASGGRATVAPGDGSPVGRALSVLLDRTDGNGSPDGLTGPENADARTAIVAAITGQSAAEIEAAPNHKFRTSVPQVERLLYDAAGIPTGNLKDRRTPFLDWLDERTGQQATAAEAVGDVSGEADPDGVRFSRTGRNAFSPDPYDAQQFAQAVDRIAAAETAPRTDLTVGDTPAVLRALGAKALPVQMPSSVIHKASRPEVRDHDVPVEVLRNLPALLADPVMVFDSQTETGALVAFIEAKDASGRDVAVAIHLDAKGGGFHRINKIASIYGRGGAKEISAWMNGSLRYYQTGKAPQWLRAVGLQLPEANTIKRLNPRVITEADVVNVPFSFAGQSAARRRVPMNERSLLRAMEMQFPSLVAPVQRMLEKGREGKRGGLVVIDDARPRRIAEAFSSKTGRSLDDSIELFSEAGAINGFFDPRSGMTFLVGPNLNPVTAPAVLLHEAVHGKQRAGIDARALSMIERRTTLAQPLRTFLDGVAARMENAGETGNAAEAASYIVEQAVIAGRRAGFSAVDGPLMNWIDAHIGVPVGKLVRDFVAMVRAWALRAGVGVIDPSIDDLVALAKMNVGDLASQGDAGRGGIRFSRAGAAIDTTGAVIDRARAAGRRITGRDFGPVAAKAFSDLDAMQQQYLGKIGASRTPAADAIRSALDRAGLKIRQGAVDRYAALKELDENLHGKDFIDSAITDSSWVLAKMSSAASGALNAMMSTGRIVFDGAQRVIAMKDGDATGGLTAVLHQLGSPAEVERFFGWLAANRAEKLMAEGREHLFSPEEIAAGKRMNGGKTADDKVRPTLYAKVFREFQQYRDDVLAIAEEAGIISEESRTMWRDEFYVPFYRVMEDEGAAKGPRAGKGLSRQEAYKKLKGGRENLNDLLENTLMNFHHLLSASLKNQAAAQAIKNAEKLGIARKVPESNRDTDTSTFVLEKGLRVFYQVDDPLVFEAITSLSDPGLNNFAVRAMSAFKRTFTNMTTVTPQFVIANTLRDLMQASATSPASKNMLRNAVQGVQAFRNDKTRAEMLASGGAFSFGHIYGMDPDEVRASLRQSVRGAQLVSDSSMIPQILRQGWRKWNEAINTSENISRAATYVQNVEQMGRLRAAFEARDVMDFSQHGAWPAVRFLIRVVPFLNARLQGLDKLYRSGAKPALLTAMGKGTAGDRVAAARFATVTGALTLASLALYMANADDDEYQKLEEWQKDTYWFFRIGDNAFFLPKPFEVGAIATMAERVAQQFMDDKATGKLFRERMWEMLLQTFAFNPTPQMFQPAIDIYSNKDAFTGRDIETTGMERLSIGLRARDTTTAAGRALSAASRAFGDETPLAVSPVQADHLIRGYLGAVGTTGAGMIDTIWRTATGQEAPDKRWSEYQPIRRFYRDLGAPAPYTRYSTLFYEGLRESNRIYADVMELQKLGRGGDAGALREKHRNVLAMRQTLNREQRRLSDINQRMQAVRRSDRDGEWKRREIDRLSTLKSAITERQGKRIEEVRAQ</sequence>
<evidence type="ECO:0000259" key="3">
    <source>
        <dbReference type="Pfam" id="PF18819"/>
    </source>
</evidence>
<name>N6Y6V3_THAL4</name>
<dbReference type="Pfam" id="PF18857">
    <property type="entry name" value="LPD38"/>
    <property type="match status" value="1"/>
</dbReference>
<dbReference type="OrthoDB" id="8019720at2"/>
<protein>
    <recommendedName>
        <fullName evidence="7">Phage MuF C-terminal domain-containing protein</fullName>
    </recommendedName>
</protein>
<dbReference type="InterPro" id="IPR040561">
    <property type="entry name" value="LPD38"/>
</dbReference>
<dbReference type="InterPro" id="IPR041131">
    <property type="entry name" value="MuF_C"/>
</dbReference>
<gene>
    <name evidence="5" type="ORF">C666_03560</name>
</gene>
<dbReference type="EMBL" id="AMXE01000007">
    <property type="protein sequence ID" value="ENO89931.1"/>
    <property type="molecule type" value="Genomic_DNA"/>
</dbReference>
<evidence type="ECO:0000256" key="1">
    <source>
        <dbReference type="SAM" id="Coils"/>
    </source>
</evidence>
<keyword evidence="1" id="KW-0175">Coiled coil</keyword>
<comment type="caution">
    <text evidence="5">The sequence shown here is derived from an EMBL/GenBank/DDBJ whole genome shotgun (WGS) entry which is preliminary data.</text>
</comment>
<feature type="region of interest" description="Disordered" evidence="2">
    <location>
        <begin position="321"/>
        <end position="360"/>
    </location>
</feature>
<feature type="region of interest" description="Disordered" evidence="2">
    <location>
        <begin position="743"/>
        <end position="801"/>
    </location>
</feature>
<dbReference type="eggNOG" id="COG0503">
    <property type="taxonomic scope" value="Bacteria"/>
</dbReference>
<evidence type="ECO:0000259" key="4">
    <source>
        <dbReference type="Pfam" id="PF18857"/>
    </source>
</evidence>
<keyword evidence="6" id="KW-1185">Reference proteome</keyword>